<sequence>MYLAMFGPKGFTVSSEKVVTFDEFGLESGLDTETQESKDKKPSTYIKGAGLDSFSIKVRLEAELGIKPLEQIESWMQVKDEAKAYPFLIKGKPLMNTKWILKNVSVNETNFDAAGNLFSATLTLKFEEFVKAGSKKEESTRRSKKTKAVKSSKSTKQKDTTSVYNVLSPSQKADLNRIK</sequence>
<dbReference type="Proteomes" id="UP001169242">
    <property type="component" value="Unassembled WGS sequence"/>
</dbReference>
<evidence type="ECO:0000313" key="3">
    <source>
        <dbReference type="Proteomes" id="UP001169242"/>
    </source>
</evidence>
<accession>A0AA42J1M3</accession>
<protein>
    <submittedName>
        <fullName evidence="2">Phage tail protein</fullName>
    </submittedName>
</protein>
<evidence type="ECO:0000313" key="2">
    <source>
        <dbReference type="EMBL" id="MDA3732393.1"/>
    </source>
</evidence>
<feature type="region of interest" description="Disordered" evidence="1">
    <location>
        <begin position="135"/>
        <end position="163"/>
    </location>
</feature>
<organism evidence="2 3">
    <name type="scientific">Holtiella tumoricola</name>
    <dbReference type="NCBI Taxonomy" id="3018743"/>
    <lineage>
        <taxon>Bacteria</taxon>
        <taxon>Bacillati</taxon>
        <taxon>Bacillota</taxon>
        <taxon>Clostridia</taxon>
        <taxon>Lachnospirales</taxon>
        <taxon>Cellulosilyticaceae</taxon>
        <taxon>Holtiella</taxon>
    </lineage>
</organism>
<proteinExistence type="predicted"/>
<dbReference type="EMBL" id="JAQIFT010000047">
    <property type="protein sequence ID" value="MDA3732393.1"/>
    <property type="molecule type" value="Genomic_DNA"/>
</dbReference>
<reference evidence="2" key="1">
    <citation type="journal article" date="2023" name="Int. J. Syst. Evol. Microbiol.">
        <title>&lt;i&gt;Holtiella tumoricola&lt;/i&gt; gen. nov. sp. nov., isolated from a human clinical sample.</title>
        <authorList>
            <person name="Allen-Vercoe E."/>
            <person name="Daigneault M.C."/>
            <person name="Vancuren S.J."/>
            <person name="Cochrane K."/>
            <person name="O'Neal L.L."/>
            <person name="Sankaranarayanan K."/>
            <person name="Lawson P.A."/>
        </authorList>
    </citation>
    <scope>NUCLEOTIDE SEQUENCE</scope>
    <source>
        <strain evidence="2">CC70A</strain>
    </source>
</reference>
<dbReference type="Pfam" id="PF06995">
    <property type="entry name" value="Phage_P2_GpU"/>
    <property type="match status" value="1"/>
</dbReference>
<name>A0AA42J1M3_9FIRM</name>
<evidence type="ECO:0000256" key="1">
    <source>
        <dbReference type="SAM" id="MobiDB-lite"/>
    </source>
</evidence>
<keyword evidence="3" id="KW-1185">Reference proteome</keyword>
<comment type="caution">
    <text evidence="2">The sequence shown here is derived from an EMBL/GenBank/DDBJ whole genome shotgun (WGS) entry which is preliminary data.</text>
</comment>
<feature type="compositionally biased region" description="Basic residues" evidence="1">
    <location>
        <begin position="142"/>
        <end position="155"/>
    </location>
</feature>
<dbReference type="InterPro" id="IPR009734">
    <property type="entry name" value="Myoviridae_GpU"/>
</dbReference>
<dbReference type="RefSeq" id="WP_271012565.1">
    <property type="nucleotide sequence ID" value="NZ_JAQIFT010000047.1"/>
</dbReference>
<gene>
    <name evidence="2" type="ORF">PBV87_12930</name>
</gene>
<dbReference type="AlphaFoldDB" id="A0AA42J1M3"/>